<dbReference type="SUPFAM" id="SSF52402">
    <property type="entry name" value="Adenine nucleotide alpha hydrolases-like"/>
    <property type="match status" value="1"/>
</dbReference>
<dbReference type="PANTHER" id="PTHR11922">
    <property type="entry name" value="GMP SYNTHASE-RELATED"/>
    <property type="match status" value="1"/>
</dbReference>
<feature type="binding site" evidence="10">
    <location>
        <begin position="229"/>
        <end position="235"/>
    </location>
    <ligand>
        <name>ATP</name>
        <dbReference type="ChEBI" id="CHEBI:30616"/>
    </ligand>
</feature>
<dbReference type="InterPro" id="IPR004739">
    <property type="entry name" value="GMP_synth_GATase"/>
</dbReference>
<protein>
    <recommendedName>
        <fullName evidence="9">GMP synthase [glutamine-hydrolyzing]</fullName>
        <ecNumber evidence="9">6.3.5.2</ecNumber>
    </recommendedName>
    <alternativeName>
        <fullName evidence="9">GMP synthetase</fullName>
    </alternativeName>
    <alternativeName>
        <fullName evidence="9">Glutamine amidotransferase</fullName>
    </alternativeName>
</protein>
<dbReference type="Pfam" id="PF00117">
    <property type="entry name" value="GATase"/>
    <property type="match status" value="1"/>
</dbReference>
<dbReference type="NCBIfam" id="TIGR00888">
    <property type="entry name" value="guaA_Nterm"/>
    <property type="match status" value="1"/>
</dbReference>
<dbReference type="PRINTS" id="PR00099">
    <property type="entry name" value="CPSGATASE"/>
</dbReference>
<dbReference type="PROSITE" id="PS51553">
    <property type="entry name" value="GMPS_ATP_PPASE"/>
    <property type="match status" value="1"/>
</dbReference>
<dbReference type="PANTHER" id="PTHR11922:SF2">
    <property type="entry name" value="GMP SYNTHASE [GLUTAMINE-HYDROLYZING]"/>
    <property type="match status" value="1"/>
</dbReference>
<dbReference type="InterPro" id="IPR022955">
    <property type="entry name" value="GMP_synthase"/>
</dbReference>
<keyword evidence="7 9" id="KW-0067">ATP-binding</keyword>
<evidence type="ECO:0000256" key="6">
    <source>
        <dbReference type="ARBA" id="ARBA00022755"/>
    </source>
</evidence>
<reference evidence="12 13" key="1">
    <citation type="submission" date="2024-07" db="EMBL/GenBank/DDBJ databases">
        <authorList>
            <person name="Thanompreechachai J."/>
            <person name="Duangmal K."/>
        </authorList>
    </citation>
    <scope>NUCLEOTIDE SEQUENCE [LARGE SCALE GENOMIC DNA]</scope>
    <source>
        <strain evidence="12 13">TBRC 1896</strain>
    </source>
</reference>
<dbReference type="HAMAP" id="MF_00344">
    <property type="entry name" value="GMP_synthase"/>
    <property type="match status" value="1"/>
</dbReference>
<dbReference type="RefSeq" id="WP_370718845.1">
    <property type="nucleotide sequence ID" value="NZ_JBGGTQ010000004.1"/>
</dbReference>
<dbReference type="InterPro" id="IPR022310">
    <property type="entry name" value="NAD/GMP_synthase"/>
</dbReference>
<dbReference type="SUPFAM" id="SSF52317">
    <property type="entry name" value="Class I glutamine amidotransferase-like"/>
    <property type="match status" value="1"/>
</dbReference>
<dbReference type="PROSITE" id="PS51273">
    <property type="entry name" value="GATASE_TYPE_1"/>
    <property type="match status" value="1"/>
</dbReference>
<accession>A0ABV4I1X4</accession>
<dbReference type="SUPFAM" id="SSF54810">
    <property type="entry name" value="GMP synthetase C-terminal dimerisation domain"/>
    <property type="match status" value="1"/>
</dbReference>
<dbReference type="CDD" id="cd01997">
    <property type="entry name" value="GMP_synthase_C"/>
    <property type="match status" value="1"/>
</dbReference>
<feature type="active site" description="Nucleophile" evidence="9">
    <location>
        <position position="86"/>
    </location>
</feature>
<dbReference type="InterPro" id="IPR014729">
    <property type="entry name" value="Rossmann-like_a/b/a_fold"/>
</dbReference>
<evidence type="ECO:0000256" key="7">
    <source>
        <dbReference type="ARBA" id="ARBA00022840"/>
    </source>
</evidence>
<evidence type="ECO:0000256" key="8">
    <source>
        <dbReference type="ARBA" id="ARBA00022962"/>
    </source>
</evidence>
<evidence type="ECO:0000256" key="9">
    <source>
        <dbReference type="HAMAP-Rule" id="MF_00344"/>
    </source>
</evidence>
<keyword evidence="8 9" id="KW-0315">Glutamine amidotransferase</keyword>
<evidence type="ECO:0000313" key="13">
    <source>
        <dbReference type="Proteomes" id="UP001566476"/>
    </source>
</evidence>
<feature type="active site" evidence="9">
    <location>
        <position position="177"/>
    </location>
</feature>
<dbReference type="Gene3D" id="3.40.50.880">
    <property type="match status" value="1"/>
</dbReference>
<keyword evidence="4 9" id="KW-0547">Nucleotide-binding</keyword>
<evidence type="ECO:0000313" key="12">
    <source>
        <dbReference type="EMBL" id="MEZ0492674.1"/>
    </source>
</evidence>
<evidence type="ECO:0000256" key="3">
    <source>
        <dbReference type="ARBA" id="ARBA00022598"/>
    </source>
</evidence>
<dbReference type="PRINTS" id="PR00096">
    <property type="entry name" value="GATASE"/>
</dbReference>
<proteinExistence type="inferred from homology"/>
<dbReference type="InterPro" id="IPR025777">
    <property type="entry name" value="GMPS_ATP_PPase_dom"/>
</dbReference>
<evidence type="ECO:0000256" key="4">
    <source>
        <dbReference type="ARBA" id="ARBA00022741"/>
    </source>
</evidence>
<dbReference type="NCBIfam" id="NF000848">
    <property type="entry name" value="PRK00074.1"/>
    <property type="match status" value="1"/>
</dbReference>
<gene>
    <name evidence="9 12" type="primary">guaA</name>
    <name evidence="12" type="ORF">AB2L28_10555</name>
</gene>
<dbReference type="CDD" id="cd01742">
    <property type="entry name" value="GATase1_GMP_Synthase"/>
    <property type="match status" value="1"/>
</dbReference>
<dbReference type="EMBL" id="JBGGTQ010000004">
    <property type="protein sequence ID" value="MEZ0492674.1"/>
    <property type="molecule type" value="Genomic_DNA"/>
</dbReference>
<evidence type="ECO:0000256" key="10">
    <source>
        <dbReference type="PROSITE-ProRule" id="PRU00886"/>
    </source>
</evidence>
<dbReference type="Gene3D" id="3.30.300.10">
    <property type="match status" value="1"/>
</dbReference>
<dbReference type="NCBIfam" id="TIGR00884">
    <property type="entry name" value="guaA_Cterm"/>
    <property type="match status" value="1"/>
</dbReference>
<organism evidence="12 13">
    <name type="scientific">Kineococcus mangrovi</name>
    <dbReference type="NCBI Taxonomy" id="1660183"/>
    <lineage>
        <taxon>Bacteria</taxon>
        <taxon>Bacillati</taxon>
        <taxon>Actinomycetota</taxon>
        <taxon>Actinomycetes</taxon>
        <taxon>Kineosporiales</taxon>
        <taxon>Kineosporiaceae</taxon>
        <taxon>Kineococcus</taxon>
    </lineage>
</organism>
<dbReference type="EC" id="6.3.5.2" evidence="9"/>
<evidence type="ECO:0000256" key="5">
    <source>
        <dbReference type="ARBA" id="ARBA00022749"/>
    </source>
</evidence>
<dbReference type="Pfam" id="PF00958">
    <property type="entry name" value="GMP_synt_C"/>
    <property type="match status" value="1"/>
</dbReference>
<sequence length="526" mass="55976">MDAERAHRPVLVVDYGAQYAQLIARRVREADVFSEIVPSSTSVADMLAKDPAAVILSGGPSSVYADGAPQVDPALFAAGVPVLGICYGFQAMAKALGGEVARTGRREYGGTAAALPDPAASTLLRDQPTEQSVWMSHGDSVSQAPAGFRVTASTPDTPVAAFEDDERRLYGVQWHPEVKHSAHGQDVLENFLRSGARIAPDWTTGNVIEEQVARVRAQVGDGKVICALSGGVDSAVAGALVQRAVGDQLTCVFVDHGLLRAGEAEQVEKDFVAATGVKLHVVDAVQRFADALDGVSDPEQKRKIIGREFIRVFEQAARDVVAKEGSDGGEVKFLVQGTLYPDVVESGGGTGAATIKSHHNVGGLPDDLAFELVEPLRALFKDEVRAVGVQLGLPEAMVYRQPFPGPGLAIRIVGAVTPQRLEVLRAADAIARAELTAAGLDRDIWQCPVVLLADVRSVGVQGDGRTYGHPVVLRPVSSEDAMTADWTRLPYDVLARISTRITNEVPEVNRVVLDVTSKPPGTIEWE</sequence>
<feature type="domain" description="GMPS ATP-PPase" evidence="11">
    <location>
        <begin position="202"/>
        <end position="400"/>
    </location>
</feature>
<dbReference type="PRINTS" id="PR00097">
    <property type="entry name" value="ANTSNTHASEII"/>
</dbReference>
<dbReference type="InterPro" id="IPR017926">
    <property type="entry name" value="GATASE"/>
</dbReference>
<comment type="function">
    <text evidence="1 9">Catalyzes the synthesis of GMP from XMP.</text>
</comment>
<keyword evidence="5 9" id="KW-0332">GMP biosynthesis</keyword>
<keyword evidence="13" id="KW-1185">Reference proteome</keyword>
<evidence type="ECO:0000259" key="11">
    <source>
        <dbReference type="PROSITE" id="PS51553"/>
    </source>
</evidence>
<dbReference type="Proteomes" id="UP001566476">
    <property type="component" value="Unassembled WGS sequence"/>
</dbReference>
<dbReference type="Gene3D" id="3.40.50.620">
    <property type="entry name" value="HUPs"/>
    <property type="match status" value="1"/>
</dbReference>
<comment type="subunit">
    <text evidence="9">Homodimer.</text>
</comment>
<name>A0ABV4I1X4_9ACTN</name>
<evidence type="ECO:0000256" key="2">
    <source>
        <dbReference type="ARBA" id="ARBA00005153"/>
    </source>
</evidence>
<dbReference type="InterPro" id="IPR001674">
    <property type="entry name" value="GMP_synth_C"/>
</dbReference>
<comment type="caution">
    <text evidence="12">The sequence shown here is derived from an EMBL/GenBank/DDBJ whole genome shotgun (WGS) entry which is preliminary data.</text>
</comment>
<evidence type="ECO:0000256" key="1">
    <source>
        <dbReference type="ARBA" id="ARBA00002332"/>
    </source>
</evidence>
<keyword evidence="6 9" id="KW-0658">Purine biosynthesis</keyword>
<dbReference type="InterPro" id="IPR029062">
    <property type="entry name" value="Class_I_gatase-like"/>
</dbReference>
<keyword evidence="3 9" id="KW-0436">Ligase</keyword>
<comment type="catalytic activity">
    <reaction evidence="9">
        <text>XMP + L-glutamine + ATP + H2O = GMP + L-glutamate + AMP + diphosphate + 2 H(+)</text>
        <dbReference type="Rhea" id="RHEA:11680"/>
        <dbReference type="ChEBI" id="CHEBI:15377"/>
        <dbReference type="ChEBI" id="CHEBI:15378"/>
        <dbReference type="ChEBI" id="CHEBI:29985"/>
        <dbReference type="ChEBI" id="CHEBI:30616"/>
        <dbReference type="ChEBI" id="CHEBI:33019"/>
        <dbReference type="ChEBI" id="CHEBI:57464"/>
        <dbReference type="ChEBI" id="CHEBI:58115"/>
        <dbReference type="ChEBI" id="CHEBI:58359"/>
        <dbReference type="ChEBI" id="CHEBI:456215"/>
        <dbReference type="EC" id="6.3.5.2"/>
    </reaction>
</comment>
<dbReference type="Pfam" id="PF02540">
    <property type="entry name" value="NAD_synthase"/>
    <property type="match status" value="1"/>
</dbReference>
<comment type="pathway">
    <text evidence="2 9">Purine metabolism; GMP biosynthesis; GMP from XMP (L-Gln route): step 1/1.</text>
</comment>
<dbReference type="GO" id="GO:0003922">
    <property type="term" value="F:GMP synthase (glutamine-hydrolyzing) activity"/>
    <property type="evidence" value="ECO:0007669"/>
    <property type="project" value="UniProtKB-EC"/>
</dbReference>
<feature type="active site" evidence="9">
    <location>
        <position position="175"/>
    </location>
</feature>